<sequence>MLSRVSSFDDLATWEDSVSHAMPVIVVDPLEESEDPVDPPSVDPRPPIQEVIEIEENIHSLQSQLEALQTRKLNLLAHNALVTRIPPELLSRIFELGVYESNDLLPILSLVSHLWRSIVLSTPSIWSYIRLDNNLSYSRSTSFLRKLKVHLERSQDCKFLLDIDCRYLDVSSELSQIMTELDPHLHRCFSFRMSVPDWQSMETVRNMSQKLGPALEDLYLRFDPSESEEQVPFVLLSQPCPRLSSITLEHAPLICIRTELPSLRCLYLIREQRYASSTRIGLSFKEFLDVINSTPTLEELRIQSALFLLEGSDFVFRSSPIPPIFPNLKLLSFHYVESNNLALFLESGHFPALRRLSVQMDSSNDENTQWLVRMSIDSATRFPVLSQLDLRSCNLDGVGLVPFVRALHQLPHLTALGLSSPPSGALGSRLFEVLASAPDASDGGVTGQWLLPRLQALCVQNCRDVSGHELLQVAWARNAGGAAVSPIRYVKIAQCYGLDPDTHEQLCRAVTTVRVVR</sequence>
<dbReference type="Gene3D" id="3.80.10.10">
    <property type="entry name" value="Ribonuclease Inhibitor"/>
    <property type="match status" value="1"/>
</dbReference>
<dbReference type="AlphaFoldDB" id="A0A9P5TBX8"/>
<keyword evidence="2" id="KW-1185">Reference proteome</keyword>
<evidence type="ECO:0000313" key="2">
    <source>
        <dbReference type="Proteomes" id="UP000759537"/>
    </source>
</evidence>
<proteinExistence type="predicted"/>
<comment type="caution">
    <text evidence="1">The sequence shown here is derived from an EMBL/GenBank/DDBJ whole genome shotgun (WGS) entry which is preliminary data.</text>
</comment>
<reference evidence="1" key="1">
    <citation type="submission" date="2019-10" db="EMBL/GenBank/DDBJ databases">
        <authorList>
            <consortium name="DOE Joint Genome Institute"/>
            <person name="Kuo A."/>
            <person name="Miyauchi S."/>
            <person name="Kiss E."/>
            <person name="Drula E."/>
            <person name="Kohler A."/>
            <person name="Sanchez-Garcia M."/>
            <person name="Andreopoulos B."/>
            <person name="Barry K.W."/>
            <person name="Bonito G."/>
            <person name="Buee M."/>
            <person name="Carver A."/>
            <person name="Chen C."/>
            <person name="Cichocki N."/>
            <person name="Clum A."/>
            <person name="Culley D."/>
            <person name="Crous P.W."/>
            <person name="Fauchery L."/>
            <person name="Girlanda M."/>
            <person name="Hayes R."/>
            <person name="Keri Z."/>
            <person name="LaButti K."/>
            <person name="Lipzen A."/>
            <person name="Lombard V."/>
            <person name="Magnuson J."/>
            <person name="Maillard F."/>
            <person name="Morin E."/>
            <person name="Murat C."/>
            <person name="Nolan M."/>
            <person name="Ohm R."/>
            <person name="Pangilinan J."/>
            <person name="Pereira M."/>
            <person name="Perotto S."/>
            <person name="Peter M."/>
            <person name="Riley R."/>
            <person name="Sitrit Y."/>
            <person name="Stielow B."/>
            <person name="Szollosi G."/>
            <person name="Zifcakova L."/>
            <person name="Stursova M."/>
            <person name="Spatafora J.W."/>
            <person name="Tedersoo L."/>
            <person name="Vaario L.-M."/>
            <person name="Yamada A."/>
            <person name="Yan M."/>
            <person name="Wang P."/>
            <person name="Xu J."/>
            <person name="Bruns T."/>
            <person name="Baldrian P."/>
            <person name="Vilgalys R."/>
            <person name="Henrissat B."/>
            <person name="Grigoriev I.V."/>
            <person name="Hibbett D."/>
            <person name="Nagy L.G."/>
            <person name="Martin F.M."/>
        </authorList>
    </citation>
    <scope>NUCLEOTIDE SEQUENCE</scope>
    <source>
        <strain evidence="1">Prilba</strain>
    </source>
</reference>
<dbReference type="OrthoDB" id="3181259at2759"/>
<evidence type="ECO:0000313" key="1">
    <source>
        <dbReference type="EMBL" id="KAF8483486.1"/>
    </source>
</evidence>
<evidence type="ECO:0008006" key="3">
    <source>
        <dbReference type="Google" id="ProtNLM"/>
    </source>
</evidence>
<dbReference type="PANTHER" id="PTHR38926">
    <property type="entry name" value="F-BOX DOMAIN CONTAINING PROTEIN, EXPRESSED"/>
    <property type="match status" value="1"/>
</dbReference>
<dbReference type="InterPro" id="IPR032675">
    <property type="entry name" value="LRR_dom_sf"/>
</dbReference>
<dbReference type="SUPFAM" id="SSF52047">
    <property type="entry name" value="RNI-like"/>
    <property type="match status" value="1"/>
</dbReference>
<gene>
    <name evidence="1" type="ORF">DFH94DRAFT_722168</name>
</gene>
<dbReference type="Gene3D" id="1.20.1280.50">
    <property type="match status" value="1"/>
</dbReference>
<name>A0A9P5TBX8_9AGAM</name>
<accession>A0A9P5TBX8</accession>
<dbReference type="Proteomes" id="UP000759537">
    <property type="component" value="Unassembled WGS sequence"/>
</dbReference>
<dbReference type="PANTHER" id="PTHR38926:SF72">
    <property type="entry name" value="IM:7136021-RELATED"/>
    <property type="match status" value="1"/>
</dbReference>
<organism evidence="1 2">
    <name type="scientific">Russula ochroleuca</name>
    <dbReference type="NCBI Taxonomy" id="152965"/>
    <lineage>
        <taxon>Eukaryota</taxon>
        <taxon>Fungi</taxon>
        <taxon>Dikarya</taxon>
        <taxon>Basidiomycota</taxon>
        <taxon>Agaricomycotina</taxon>
        <taxon>Agaricomycetes</taxon>
        <taxon>Russulales</taxon>
        <taxon>Russulaceae</taxon>
        <taxon>Russula</taxon>
    </lineage>
</organism>
<dbReference type="EMBL" id="WHVB01000004">
    <property type="protein sequence ID" value="KAF8483486.1"/>
    <property type="molecule type" value="Genomic_DNA"/>
</dbReference>
<reference evidence="1" key="2">
    <citation type="journal article" date="2020" name="Nat. Commun.">
        <title>Large-scale genome sequencing of mycorrhizal fungi provides insights into the early evolution of symbiotic traits.</title>
        <authorList>
            <person name="Miyauchi S."/>
            <person name="Kiss E."/>
            <person name="Kuo A."/>
            <person name="Drula E."/>
            <person name="Kohler A."/>
            <person name="Sanchez-Garcia M."/>
            <person name="Morin E."/>
            <person name="Andreopoulos B."/>
            <person name="Barry K.W."/>
            <person name="Bonito G."/>
            <person name="Buee M."/>
            <person name="Carver A."/>
            <person name="Chen C."/>
            <person name="Cichocki N."/>
            <person name="Clum A."/>
            <person name="Culley D."/>
            <person name="Crous P.W."/>
            <person name="Fauchery L."/>
            <person name="Girlanda M."/>
            <person name="Hayes R.D."/>
            <person name="Keri Z."/>
            <person name="LaButti K."/>
            <person name="Lipzen A."/>
            <person name="Lombard V."/>
            <person name="Magnuson J."/>
            <person name="Maillard F."/>
            <person name="Murat C."/>
            <person name="Nolan M."/>
            <person name="Ohm R.A."/>
            <person name="Pangilinan J."/>
            <person name="Pereira M.F."/>
            <person name="Perotto S."/>
            <person name="Peter M."/>
            <person name="Pfister S."/>
            <person name="Riley R."/>
            <person name="Sitrit Y."/>
            <person name="Stielow J.B."/>
            <person name="Szollosi G."/>
            <person name="Zifcakova L."/>
            <person name="Stursova M."/>
            <person name="Spatafora J.W."/>
            <person name="Tedersoo L."/>
            <person name="Vaario L.M."/>
            <person name="Yamada A."/>
            <person name="Yan M."/>
            <person name="Wang P."/>
            <person name="Xu J."/>
            <person name="Bruns T."/>
            <person name="Baldrian P."/>
            <person name="Vilgalys R."/>
            <person name="Dunand C."/>
            <person name="Henrissat B."/>
            <person name="Grigoriev I.V."/>
            <person name="Hibbett D."/>
            <person name="Nagy L.G."/>
            <person name="Martin F.M."/>
        </authorList>
    </citation>
    <scope>NUCLEOTIDE SEQUENCE</scope>
    <source>
        <strain evidence="1">Prilba</strain>
    </source>
</reference>
<protein>
    <recommendedName>
        <fullName evidence="3">F-box domain-containing protein</fullName>
    </recommendedName>
</protein>